<dbReference type="GeneTree" id="ENSGT00940000159049"/>
<dbReference type="InterPro" id="IPR035437">
    <property type="entry name" value="SNase_OB-fold_sf"/>
</dbReference>
<name>A0A3B3SNV8_9TELE</name>
<dbReference type="CTD" id="565665"/>
<dbReference type="GO" id="GO:1905879">
    <property type="term" value="P:regulation of oogenesis"/>
    <property type="evidence" value="ECO:0007669"/>
    <property type="project" value="Ensembl"/>
</dbReference>
<feature type="domain" description="Tudor" evidence="2">
    <location>
        <begin position="762"/>
        <end position="821"/>
    </location>
</feature>
<evidence type="ECO:0000259" key="2">
    <source>
        <dbReference type="PROSITE" id="PS50304"/>
    </source>
</evidence>
<dbReference type="Proteomes" id="UP000261540">
    <property type="component" value="Unplaced"/>
</dbReference>
<dbReference type="Ensembl" id="ENSPKIT00000012848.1">
    <property type="protein sequence ID" value="ENSPKIP00000031990.1"/>
    <property type="gene ID" value="ENSPKIG00000012265.1"/>
</dbReference>
<dbReference type="Ensembl" id="ENSPKIT00000012865.1">
    <property type="protein sequence ID" value="ENSPKIP00000032007.1"/>
    <property type="gene ID" value="ENSPKIG00000012265.1"/>
</dbReference>
<protein>
    <submittedName>
        <fullName evidence="3">Tudor domain containing 6</fullName>
    </submittedName>
</protein>
<dbReference type="STRING" id="1676925.ENSPKIP00000031990"/>
<dbReference type="Gene3D" id="2.30.30.140">
    <property type="match status" value="6"/>
</dbReference>
<dbReference type="InterPro" id="IPR050621">
    <property type="entry name" value="Tudor_domain_containing"/>
</dbReference>
<dbReference type="GO" id="GO:0033391">
    <property type="term" value="C:chromatoid body"/>
    <property type="evidence" value="ECO:0007669"/>
    <property type="project" value="Ensembl"/>
</dbReference>
<accession>A0A3B3SNV8</accession>
<feature type="domain" description="Tudor" evidence="2">
    <location>
        <begin position="294"/>
        <end position="353"/>
    </location>
</feature>
<feature type="domain" description="Tudor" evidence="2">
    <location>
        <begin position="526"/>
        <end position="583"/>
    </location>
</feature>
<evidence type="ECO:0000313" key="3">
    <source>
        <dbReference type="Ensembl" id="ENSPKIP00000031990.1"/>
    </source>
</evidence>
<dbReference type="GO" id="GO:1903863">
    <property type="term" value="P:P granule assembly"/>
    <property type="evidence" value="ECO:0007669"/>
    <property type="project" value="Ensembl"/>
</dbReference>
<dbReference type="SMART" id="SM00333">
    <property type="entry name" value="TUDOR"/>
    <property type="match status" value="7"/>
</dbReference>
<evidence type="ECO:0000313" key="4">
    <source>
        <dbReference type="Proteomes" id="UP000261540"/>
    </source>
</evidence>
<dbReference type="GO" id="GO:0043186">
    <property type="term" value="C:P granule"/>
    <property type="evidence" value="ECO:0007669"/>
    <property type="project" value="Ensembl"/>
</dbReference>
<feature type="compositionally biased region" description="Polar residues" evidence="1">
    <location>
        <begin position="2005"/>
        <end position="2016"/>
    </location>
</feature>
<sequence length="2128" mass="238804">MCSIPGLPTPGASVTVLITRVNLNPLCILVELWGNFYQERKPSYQLLKKEIQFPKERFREFDGNPGDLCLVQVFETWYRGRVVSRNGSNYSVFLIDEGRTIGGTTCTLAWGSNDFFHLPPEIEFCVLANVLPLSSENRWSPMALEFLKSLCGKTFDGYIQDVLVPHRAFLVDIPSISKQMYEMGFAKKLSIEKFKLFVSRSLQSISGDVDSVDCHKENRQGNEQVGNHTQDEKRQCYLYPELQTETVETVIVTEVTNPLRIFCQLKVFSQELRKLTDQITQHYEGRIRMETMKAEILGHPCAARGSDGKWYRSVLQQVLASSSLVEVLHVDYGKKDFVKIENIKPLAAEFFKMPVVTYVCSLYGIFDKGVGWTAAQVEYLKSLLLHRTVIAKFEYQSLSEGVHYVTLFGDENANINILFGTKERCLLETEKSLEEFAVQKPASSQISQGPLEREKMSSSVHVSASQNIETEHLTMNSSHVGVVQYINNPSEFWIQTQRYGAEFDKLMQDIDDLYNHSVSTEGLVNNPTVGLFCAARSQDNDFYRAVVQEVIGKHIKVYFVDYGNVEVVDRYNLKVLPDKYQELPALALKCALSGVKPKDGKWSQSAIVFFSKAVENKLLHIHVMEKSQDAFIVQLTDPTVHGERNIGKMLCGAGLAECNDSKKSSTRFVKKPVAEDSIVHCFERDKMKHEGTPTFPRSPPTTVTDARSVFKEHLFPIGSSVEVSVSHIKSPNDFWCQIAQNAGSLKLLMEDLQRHYTNSKPQQLVEAACVARLPDSGMWYRALIISRDASPHVDVLFIDFGWTEKIPIEDLRPINPIFLKLKGQAFRCSLYNLIHPMDHSTLEWSDVAKLEFQNFVDSAASSHLSLKCTIYAVMCDSQNVVFNVADLETPFQNVCSLLVQKGLASRGLPKKVPHPPFRLDTYYYSTHDVKTGAEEMVQVTYVKNVNHFYCQLRRNSDIIENLVEKVNCVCRQLQCLDCPKTFGTVCFAKYTDGQWYRGQIKSVHPRIQVHFVDYGDTLDMDKSDLLPIPIEAGEIMSVPVQAIECALSDVPEEVSCEVNRWFEKNVTDHCFTALVVAKEPCGKLIVELYNGKTQLNLMIKGKFHIETPKSGCFSFDGYEKSDLPFSCRATGQKRSYHKQVIETKCKSAKCMPNIGSGDVVVVQNQQKTKMYNSVGIQWEPLVMTEQSNSLQELDSYSESPARNLAGECERNIPVFSKMEGKSFPKLNQLPLKAIEAGSISEVYISHINNPSSFFVQLTEDEEEIYSLLNKINGNQSAVYMDALQEGDLVNAVFPDDGSWYRGVVQNVFRNGTVCIEFIDFGNTATVSHSEVSRVDDELLAHPRLSIHCSLSALPFVSKEVAWNQEDVANFKKTVGDNENKLMCTFIKRVESVWEVSLEDQGMVLADVLFKNCAPVTACDTVLEDPQTTITPDKSKKSETVISSYKLPEIFEGQAFDVYASCITGPHYFWCQYANTDELQRIAKAAEDFGKAAEQKNSWVESVSPGSPCLALFEDEQWYRAVVITNTDKALSVLFVDYGNECDVDINKVKQVPPELMETPPQAFLCLLSDFDASLGSWDDNALEHFTFMIDDLLKVTIVKADDFVDYRIPPFQVSLECKGQVINDAMRPYWKIFTSVVDSMYTCSEQCSPVEAAVAHVSSSIALLGIESNGEKTNTDASPEENCDKSSISSTECILYSQSNLNVPPQSLPENKPAEEHKQNPSILVELQSVEEQKEENDLRVNSCHEEDLENSSPVFSVRNNEKGEEGEFMEEKETEEPKKVTEENPSVVSEVLFGQEEPEMSPLEMLANEGDVCRCIAQMKATSFSLEMNTGEDTMGSNSPTSDLLQDVMEGEKCHAHGNENESHMEQAYLLDGLNTPICRDNETVQLVEEDKQPDQGIFKESSRAFGEDVRQLSISACEDAEECIVTQPNSSSQSPFGRLKISEDQPVLGLECIIWSYVHNTWCRAKVFELFDDSVKVLLLDHDGDAIVDLQNIFRKAPEDASQESSVLDSNGLQQEPCDGDGTMGSASDLSTAATSKEEVTYDSIKVALFAESEETGLEEQIGNDRDVTALDVKSMAGTKPAAYGSGDETFGEQLSKVMHLTLKIEKLTDDDVSVKENRMGGERKK</sequence>
<dbReference type="PANTHER" id="PTHR22948:SF15">
    <property type="entry name" value="TUDOR DOMAIN-CONTAINING PROTEIN 6"/>
    <property type="match status" value="1"/>
</dbReference>
<feature type="domain" description="Tudor" evidence="2">
    <location>
        <begin position="1282"/>
        <end position="1341"/>
    </location>
</feature>
<feature type="compositionally biased region" description="Polar residues" evidence="1">
    <location>
        <begin position="2027"/>
        <end position="2037"/>
    </location>
</feature>
<feature type="region of interest" description="Disordered" evidence="1">
    <location>
        <begin position="2003"/>
        <end position="2037"/>
    </location>
</feature>
<feature type="domain" description="Tudor" evidence="2">
    <location>
        <begin position="1501"/>
        <end position="1558"/>
    </location>
</feature>
<reference evidence="3" key="1">
    <citation type="submission" date="2025-05" db="UniProtKB">
        <authorList>
            <consortium name="Ensembl"/>
        </authorList>
    </citation>
    <scope>IDENTIFICATION</scope>
</reference>
<evidence type="ECO:0000256" key="1">
    <source>
        <dbReference type="SAM" id="MobiDB-lite"/>
    </source>
</evidence>
<dbReference type="SUPFAM" id="SSF63748">
    <property type="entry name" value="Tudor/PWWP/MBT"/>
    <property type="match status" value="7"/>
</dbReference>
<dbReference type="PROSITE" id="PS50304">
    <property type="entry name" value="TUDOR"/>
    <property type="match status" value="6"/>
</dbReference>
<dbReference type="Gene3D" id="2.40.50.90">
    <property type="match status" value="6"/>
</dbReference>
<dbReference type="CDD" id="cd20379">
    <property type="entry name" value="Tudor_dTUD-like"/>
    <property type="match status" value="1"/>
</dbReference>
<feature type="compositionally biased region" description="Basic and acidic residues" evidence="1">
    <location>
        <begin position="1760"/>
        <end position="1783"/>
    </location>
</feature>
<dbReference type="PANTHER" id="PTHR22948">
    <property type="entry name" value="TUDOR DOMAIN CONTAINING PROTEIN"/>
    <property type="match status" value="1"/>
</dbReference>
<dbReference type="GO" id="GO:0032019">
    <property type="term" value="C:mitochondrial cloud"/>
    <property type="evidence" value="ECO:0007669"/>
    <property type="project" value="Ensembl"/>
</dbReference>
<dbReference type="InterPro" id="IPR002999">
    <property type="entry name" value="Tudor"/>
</dbReference>
<keyword evidence="4" id="KW-1185">Reference proteome</keyword>
<dbReference type="Pfam" id="PF00567">
    <property type="entry name" value="TUDOR"/>
    <property type="match status" value="7"/>
</dbReference>
<feature type="region of interest" description="Disordered" evidence="1">
    <location>
        <begin position="1745"/>
        <end position="1785"/>
    </location>
</feature>
<feature type="domain" description="Tudor" evidence="2">
    <location>
        <begin position="979"/>
        <end position="1035"/>
    </location>
</feature>
<dbReference type="GO" id="GO:0007283">
    <property type="term" value="P:spermatogenesis"/>
    <property type="evidence" value="ECO:0007669"/>
    <property type="project" value="Ensembl"/>
</dbReference>
<organism evidence="3 4">
    <name type="scientific">Paramormyrops kingsleyae</name>
    <dbReference type="NCBI Taxonomy" id="1676925"/>
    <lineage>
        <taxon>Eukaryota</taxon>
        <taxon>Metazoa</taxon>
        <taxon>Chordata</taxon>
        <taxon>Craniata</taxon>
        <taxon>Vertebrata</taxon>
        <taxon>Euteleostomi</taxon>
        <taxon>Actinopterygii</taxon>
        <taxon>Neopterygii</taxon>
        <taxon>Teleostei</taxon>
        <taxon>Osteoglossocephala</taxon>
        <taxon>Osteoglossomorpha</taxon>
        <taxon>Osteoglossiformes</taxon>
        <taxon>Mormyridae</taxon>
        <taxon>Paramormyrops</taxon>
    </lineage>
</organism>
<proteinExistence type="predicted"/>